<keyword evidence="2" id="KW-1185">Reference proteome</keyword>
<dbReference type="Proteomes" id="UP000772434">
    <property type="component" value="Unassembled WGS sequence"/>
</dbReference>
<sequence>MGLLPLTAQDLVIRELSPQDRLYYSLINRECYEIVSSFNRRAFRVEKVLLRFFNQSEIDQFRMIQYHTGTLISGSTALQFFDLTIYEDSDLDLYVDIRYCSPLGKFLLRIGYQFQPFKYQKSKFDEALAEAVSHDIDVRIRRSEDQESRETWEYETRGIASVFNFIRDGRMVQVIVSERCAMDVILAFHSTCVINIISASHAYSLYPRATFIDRVALRNLRFRSTQARHDAAREKYGQRGWAMVGSPFASRALYRCSEFADTRCVGDSACWAIKLATPVQVTYGADPVRINSWTNYLHGYEDSLVLVQDNKTLEGFQYNYCVSPLINWSDFIRRFELLDMLEVTREEEHIDREWASWFSFLVNQNLRIHNDPITEKIRLRLIKLYRYGVPSFKEHPDVSRYRFPNALTASALWRQLVALHIMVDGDLTYEFGFRVTDTAKHVWTNVKVTSPSVHLFDASAIYNIVKDLKGRRVSLTIEGC</sequence>
<comment type="caution">
    <text evidence="1">The sequence shown here is derived from an EMBL/GenBank/DDBJ whole genome shotgun (WGS) entry which is preliminary data.</text>
</comment>
<dbReference type="OrthoDB" id="3041043at2759"/>
<evidence type="ECO:0000313" key="1">
    <source>
        <dbReference type="EMBL" id="KAF9072630.1"/>
    </source>
</evidence>
<organism evidence="1 2">
    <name type="scientific">Rhodocollybia butyracea</name>
    <dbReference type="NCBI Taxonomy" id="206335"/>
    <lineage>
        <taxon>Eukaryota</taxon>
        <taxon>Fungi</taxon>
        <taxon>Dikarya</taxon>
        <taxon>Basidiomycota</taxon>
        <taxon>Agaricomycotina</taxon>
        <taxon>Agaricomycetes</taxon>
        <taxon>Agaricomycetidae</taxon>
        <taxon>Agaricales</taxon>
        <taxon>Marasmiineae</taxon>
        <taxon>Omphalotaceae</taxon>
        <taxon>Rhodocollybia</taxon>
    </lineage>
</organism>
<accession>A0A9P5UA32</accession>
<protein>
    <recommendedName>
        <fullName evidence="3">F-box domain-containing protein</fullName>
    </recommendedName>
</protein>
<proteinExistence type="predicted"/>
<evidence type="ECO:0008006" key="3">
    <source>
        <dbReference type="Google" id="ProtNLM"/>
    </source>
</evidence>
<reference evidence="1" key="1">
    <citation type="submission" date="2020-11" db="EMBL/GenBank/DDBJ databases">
        <authorList>
            <consortium name="DOE Joint Genome Institute"/>
            <person name="Ahrendt S."/>
            <person name="Riley R."/>
            <person name="Andreopoulos W."/>
            <person name="Labutti K."/>
            <person name="Pangilinan J."/>
            <person name="Ruiz-Duenas F.J."/>
            <person name="Barrasa J.M."/>
            <person name="Sanchez-Garcia M."/>
            <person name="Camarero S."/>
            <person name="Miyauchi S."/>
            <person name="Serrano A."/>
            <person name="Linde D."/>
            <person name="Babiker R."/>
            <person name="Drula E."/>
            <person name="Ayuso-Fernandez I."/>
            <person name="Pacheco R."/>
            <person name="Padilla G."/>
            <person name="Ferreira P."/>
            <person name="Barriuso J."/>
            <person name="Kellner H."/>
            <person name="Castanera R."/>
            <person name="Alfaro M."/>
            <person name="Ramirez L."/>
            <person name="Pisabarro A.G."/>
            <person name="Kuo A."/>
            <person name="Tritt A."/>
            <person name="Lipzen A."/>
            <person name="He G."/>
            <person name="Yan M."/>
            <person name="Ng V."/>
            <person name="Cullen D."/>
            <person name="Martin F."/>
            <person name="Rosso M.-N."/>
            <person name="Henrissat B."/>
            <person name="Hibbett D."/>
            <person name="Martinez A.T."/>
            <person name="Grigoriev I.V."/>
        </authorList>
    </citation>
    <scope>NUCLEOTIDE SEQUENCE</scope>
    <source>
        <strain evidence="1">AH 40177</strain>
    </source>
</reference>
<gene>
    <name evidence="1" type="ORF">BDP27DRAFT_1320313</name>
</gene>
<name>A0A9P5UA32_9AGAR</name>
<evidence type="ECO:0000313" key="2">
    <source>
        <dbReference type="Proteomes" id="UP000772434"/>
    </source>
</evidence>
<dbReference type="EMBL" id="JADNRY010000023">
    <property type="protein sequence ID" value="KAF9072630.1"/>
    <property type="molecule type" value="Genomic_DNA"/>
</dbReference>
<dbReference type="AlphaFoldDB" id="A0A9P5UA32"/>